<dbReference type="InterPro" id="IPR023346">
    <property type="entry name" value="Lysozyme-like_dom_sf"/>
</dbReference>
<feature type="domain" description="Transglycosylase SLT" evidence="1">
    <location>
        <begin position="13"/>
        <end position="116"/>
    </location>
</feature>
<dbReference type="SUPFAM" id="SSF53955">
    <property type="entry name" value="Lysozyme-like"/>
    <property type="match status" value="1"/>
</dbReference>
<dbReference type="EMBL" id="MF893341">
    <property type="protein sequence ID" value="ATN92937.1"/>
    <property type="molecule type" value="Genomic_DNA"/>
</dbReference>
<name>A0A2Z2U7R2_9CAUD</name>
<reference evidence="2 3" key="1">
    <citation type="journal article" date="2018" name="Arch. Virol.">
        <title>Genomic characterization of the novel Ralstonia phage RPSC1.</title>
        <authorList>
            <person name="Liao M."/>
        </authorList>
    </citation>
    <scope>NUCLEOTIDE SEQUENCE [LARGE SCALE GENOMIC DNA]</scope>
</reference>
<dbReference type="Gene3D" id="1.10.530.10">
    <property type="match status" value="1"/>
</dbReference>
<dbReference type="Proteomes" id="UP000258840">
    <property type="component" value="Segment"/>
</dbReference>
<organism evidence="2 3">
    <name type="scientific">Ralstonia phage RPSC1</name>
    <dbReference type="NCBI Taxonomy" id="2041351"/>
    <lineage>
        <taxon>Viruses</taxon>
        <taxon>Duplodnaviria</taxon>
        <taxon>Heunggongvirae</taxon>
        <taxon>Uroviricota</taxon>
        <taxon>Caudoviricetes</taxon>
        <taxon>Autographivirales</taxon>
        <taxon>Autotranscriptaviridae</taxon>
        <taxon>Stompelvirus</taxon>
        <taxon>Stompelvirus RPSC1</taxon>
    </lineage>
</organism>
<protein>
    <submittedName>
        <fullName evidence="2">Putative internal virion protein D</fullName>
    </submittedName>
</protein>
<gene>
    <name evidence="2" type="ORF">RPSC1_6</name>
</gene>
<dbReference type="CDD" id="cd00254">
    <property type="entry name" value="LT-like"/>
    <property type="match status" value="1"/>
</dbReference>
<dbReference type="InterPro" id="IPR008258">
    <property type="entry name" value="Transglycosylase_SLT_dom_1"/>
</dbReference>
<dbReference type="PANTHER" id="PTHR37423">
    <property type="entry name" value="SOLUBLE LYTIC MUREIN TRANSGLYCOSYLASE-RELATED"/>
    <property type="match status" value="1"/>
</dbReference>
<evidence type="ECO:0000313" key="2">
    <source>
        <dbReference type="EMBL" id="ATN92937.1"/>
    </source>
</evidence>
<accession>A0A2Z2U7R2</accession>
<evidence type="ECO:0000313" key="3">
    <source>
        <dbReference type="Proteomes" id="UP000258840"/>
    </source>
</evidence>
<dbReference type="PANTHER" id="PTHR37423:SF2">
    <property type="entry name" value="MEMBRANE-BOUND LYTIC MUREIN TRANSGLYCOSYLASE C"/>
    <property type="match status" value="1"/>
</dbReference>
<proteinExistence type="predicted"/>
<dbReference type="Pfam" id="PF01464">
    <property type="entry name" value="SLT"/>
    <property type="match status" value="1"/>
</dbReference>
<sequence>MAGKYDGRFDQLIKQSAIDAGIDPDDFHKQIMKESSGNPSAVSPMGALGLGQVMPKYWTGKFGLNTKDDFLDPKKNVPAAAQIMAQHVKTYGGWNEALVAYNAGQGKGNKNIEAYRRGELTALPQETQDYLKALGKDVQGNYTKAAPGVLGLSGAKAEPAPAPVAPLQGARDWVAPVQGKWDAFKSGVAASTLGTMFRRDDPVKTLLGGGAELDDEDKEKIMSSGIGPAGATFVIRNATGKADIDELIRLTKENQASASANRTMMGDLSYGLGEMTGDPITYGAIVAPVGVFAKPAQLFSGSIATASSTAFRMAGEGAILSIGTESIREGYTGVEADYSSAMAAGAVGGLAFGAVLGGISKKLGRATSSMERSVHRAEAQQTVEVLQKAGYKDASNPTIFNPMDIDAETGIKWRKDLYPETAPPDGKPGYLQPIDGPGGYKPAKMPEFITRKNGDTIDTRTGIQYSNSNPFNPINNKPLEVYAKGVPTMFEIGDVLAKSSDAEFRGLFHDLGRSTRGYVDGSSGKFGATAQDVAKAMDGQFVSYQSTIQDARRAAMADPTWASSDLTRTEITRAINKRVDDAIRTKNHAGLTKGEVEMAKLREQFYKDLGEQQAAPGARWGVQVAPLLDETRLRADYGAPIVYNEVRIAEAIDKLGVDGEAKLQDLVAKSFLSKYQTDKAVRAEVDKMAQASGKTPWDIAMDTAYGIVRTADKSDGSTTAALSRFLDGGAGAPTGEAGFRKARNVFGHDGVVNMPEGGEFKVSDLFSHDTDLIDSAYFHRVRGDMSVTVGTGADLPTFNAKVAEMMERGGKGTNLQSEAKALDQMIKNLYGMGQRSEHSRVAAFESIAKNLAFMKSSAYMALLNYTEIAAGVRQHGLLWAATTIPVIGKSLNALRYGKNTAKSLHLAQNIVWGMDLDRAIRPTYSEAIDRNVTRLVSESGDRPGVRGLARAQGAIAAATDNWWTSRMLRGTTQRIIESSRAEFFADLAGAAHGRKGTSFVNPKKALEASVSKEQLDGIKDLLREATRMGKSGDLEIVQPDLLLKDPRAVALRRYGQYWSERVIQQNTASNSSRLAGMPIVGMFTQFMSFVQRSLNAKLIRGANNVQHGNLGEAVDMFLLAPLLAGVGYAGIAHMQSLKYPDAADREKFLSERLGEEDDWGPLVANSFKRTSAGSSIGWLYDTVGASQVAQQAAPEFFQYSGMGKTSTDAKLAREKMAGKTGLAGFLGESVAGAPAVKMLSDIAGVATAPAVPFLTPEEDFDQERFTKGWQMNMRGLVPNDPLSQRAFMEFIADPY</sequence>
<evidence type="ECO:0000259" key="1">
    <source>
        <dbReference type="Pfam" id="PF01464"/>
    </source>
</evidence>
<keyword evidence="3" id="KW-1185">Reference proteome</keyword>